<keyword evidence="5" id="KW-1185">Reference proteome</keyword>
<evidence type="ECO:0000256" key="2">
    <source>
        <dbReference type="ARBA" id="ARBA00022448"/>
    </source>
</evidence>
<dbReference type="InterPro" id="IPR027417">
    <property type="entry name" value="P-loop_NTPase"/>
</dbReference>
<dbReference type="AlphaFoldDB" id="A0A368UJ39"/>
<dbReference type="Proteomes" id="UP000252733">
    <property type="component" value="Unassembled WGS sequence"/>
</dbReference>
<evidence type="ECO:0000313" key="4">
    <source>
        <dbReference type="EMBL" id="RCW26102.1"/>
    </source>
</evidence>
<dbReference type="EMBL" id="QPIZ01000041">
    <property type="protein sequence ID" value="RCW26102.1"/>
    <property type="molecule type" value="Genomic_DNA"/>
</dbReference>
<dbReference type="PANTHER" id="PTHR43117">
    <property type="entry name" value="OSMOPROTECTANT IMPORT ATP-BINDING PROTEIN OSMV"/>
    <property type="match status" value="1"/>
</dbReference>
<keyword evidence="2" id="KW-0813">Transport</keyword>
<evidence type="ECO:0000259" key="3">
    <source>
        <dbReference type="Pfam" id="PF00005"/>
    </source>
</evidence>
<reference evidence="4 5" key="1">
    <citation type="submission" date="2018-07" db="EMBL/GenBank/DDBJ databases">
        <title>Freshwater and sediment microbial communities from various areas in North America, analyzing microbe dynamics in response to fracking.</title>
        <authorList>
            <person name="Lamendella R."/>
        </authorList>
    </citation>
    <scope>NUCLEOTIDE SEQUENCE [LARGE SCALE GENOMIC DNA]</scope>
    <source>
        <strain evidence="4 5">160A</strain>
    </source>
</reference>
<evidence type="ECO:0000313" key="5">
    <source>
        <dbReference type="Proteomes" id="UP000252733"/>
    </source>
</evidence>
<dbReference type="RefSeq" id="WP_258861685.1">
    <property type="nucleotide sequence ID" value="NZ_QPIZ01000041.1"/>
</dbReference>
<sequence>MVKIECISIIGGIDKFGKPENITSLDIREGEIIGIAGPTGSGKSQLISDIEQLSQKDSSRRRQVLVNGKVPSPALRNDPRQKQAPAQCAFLGLHPLCRRKTNR</sequence>
<gene>
    <name evidence="4" type="ORF">DFO77_14121</name>
</gene>
<organism evidence="4 5">
    <name type="scientific">Marinilabilia salmonicolor</name>
    <dbReference type="NCBI Taxonomy" id="989"/>
    <lineage>
        <taxon>Bacteria</taxon>
        <taxon>Pseudomonadati</taxon>
        <taxon>Bacteroidota</taxon>
        <taxon>Bacteroidia</taxon>
        <taxon>Marinilabiliales</taxon>
        <taxon>Marinilabiliaceae</taxon>
        <taxon>Marinilabilia</taxon>
    </lineage>
</organism>
<evidence type="ECO:0000256" key="1">
    <source>
        <dbReference type="ARBA" id="ARBA00005417"/>
    </source>
</evidence>
<proteinExistence type="inferred from homology"/>
<comment type="caution">
    <text evidence="4">The sequence shown here is derived from an EMBL/GenBank/DDBJ whole genome shotgun (WGS) entry which is preliminary data.</text>
</comment>
<dbReference type="Gene3D" id="3.40.50.300">
    <property type="entry name" value="P-loop containing nucleotide triphosphate hydrolases"/>
    <property type="match status" value="1"/>
</dbReference>
<protein>
    <submittedName>
        <fullName evidence="4">ABC transporter family protein</fullName>
    </submittedName>
</protein>
<feature type="domain" description="ABC transporter" evidence="3">
    <location>
        <begin position="23"/>
        <end position="73"/>
    </location>
</feature>
<name>A0A368UJ39_9BACT</name>
<dbReference type="PANTHER" id="PTHR43117:SF4">
    <property type="entry name" value="OSMOPROTECTANT IMPORT ATP-BINDING PROTEIN OSMV"/>
    <property type="match status" value="1"/>
</dbReference>
<dbReference type="SUPFAM" id="SSF52540">
    <property type="entry name" value="P-loop containing nucleoside triphosphate hydrolases"/>
    <property type="match status" value="1"/>
</dbReference>
<dbReference type="GO" id="GO:0005524">
    <property type="term" value="F:ATP binding"/>
    <property type="evidence" value="ECO:0007669"/>
    <property type="project" value="InterPro"/>
</dbReference>
<dbReference type="InterPro" id="IPR003439">
    <property type="entry name" value="ABC_transporter-like_ATP-bd"/>
</dbReference>
<comment type="similarity">
    <text evidence="1">Belongs to the ABC transporter superfamily.</text>
</comment>
<dbReference type="Pfam" id="PF00005">
    <property type="entry name" value="ABC_tran"/>
    <property type="match status" value="1"/>
</dbReference>
<accession>A0A368UJ39</accession>
<dbReference type="GO" id="GO:0016887">
    <property type="term" value="F:ATP hydrolysis activity"/>
    <property type="evidence" value="ECO:0007669"/>
    <property type="project" value="InterPro"/>
</dbReference>